<dbReference type="AlphaFoldDB" id="A0A3M6UKL9"/>
<reference evidence="1 2" key="1">
    <citation type="journal article" date="2018" name="Sci. Rep.">
        <title>Comparative analysis of the Pocillopora damicornis genome highlights role of immune system in coral evolution.</title>
        <authorList>
            <person name="Cunning R."/>
            <person name="Bay R.A."/>
            <person name="Gillette P."/>
            <person name="Baker A.C."/>
            <person name="Traylor-Knowles N."/>
        </authorList>
    </citation>
    <scope>NUCLEOTIDE SEQUENCE [LARGE SCALE GENOMIC DNA]</scope>
    <source>
        <strain evidence="1">RSMAS</strain>
        <tissue evidence="1">Whole animal</tissue>
    </source>
</reference>
<feature type="non-terminal residue" evidence="1">
    <location>
        <position position="370"/>
    </location>
</feature>
<name>A0A3M6UKL9_POCDA</name>
<accession>A0A3M6UKL9</accession>
<dbReference type="Proteomes" id="UP000275408">
    <property type="component" value="Unassembled WGS sequence"/>
</dbReference>
<keyword evidence="2" id="KW-1185">Reference proteome</keyword>
<proteinExistence type="predicted"/>
<evidence type="ECO:0000313" key="1">
    <source>
        <dbReference type="EMBL" id="RMX54162.1"/>
    </source>
</evidence>
<evidence type="ECO:0000313" key="2">
    <source>
        <dbReference type="Proteomes" id="UP000275408"/>
    </source>
</evidence>
<sequence length="370" mass="42322">MTEEIALVKKKIYDIVVKKAETVQQNNLTLFWIQSRVFSLIYNLCYCLSQTCNPLHMDHALHLRSNLINQESTETEHIMGYTCSKRTLNNVMHKMSQSHLKSFEDFITTATDCKWLIVLIIDDFKAIHTKRRPQEEKLSEAKTMYTIVVEVFKDIQAVPVMHALCIHDQNGIDIESCIQLSTAALSMQGISESYASLMPDWLTKVFFNPEIERQNESTFINTVTSNGDFEIAYDVAMHTSLTAYLKKFIVFQPGDWPCQFYGRQIIYKSLKKFVSSHPGFSDASLQQDNILTDYSLYSFPMTSGTTDNLLNNSLPQATSQSSILSILPTIGPLHISLNSREHIVQSYHLFFKAVYETIFPRSKLADNPKP</sequence>
<protein>
    <submittedName>
        <fullName evidence="1">Uncharacterized protein</fullName>
    </submittedName>
</protein>
<dbReference type="OrthoDB" id="5977071at2759"/>
<gene>
    <name evidence="1" type="ORF">pdam_00012147</name>
</gene>
<comment type="caution">
    <text evidence="1">The sequence shown here is derived from an EMBL/GenBank/DDBJ whole genome shotgun (WGS) entry which is preliminary data.</text>
</comment>
<dbReference type="EMBL" id="RCHS01001311">
    <property type="protein sequence ID" value="RMX54162.1"/>
    <property type="molecule type" value="Genomic_DNA"/>
</dbReference>
<organism evidence="1 2">
    <name type="scientific">Pocillopora damicornis</name>
    <name type="common">Cauliflower coral</name>
    <name type="synonym">Millepora damicornis</name>
    <dbReference type="NCBI Taxonomy" id="46731"/>
    <lineage>
        <taxon>Eukaryota</taxon>
        <taxon>Metazoa</taxon>
        <taxon>Cnidaria</taxon>
        <taxon>Anthozoa</taxon>
        <taxon>Hexacorallia</taxon>
        <taxon>Scleractinia</taxon>
        <taxon>Astrocoeniina</taxon>
        <taxon>Pocilloporidae</taxon>
        <taxon>Pocillopora</taxon>
    </lineage>
</organism>